<sequence>MNLDFANSLSTLGWALLHFVWQGALLASITALGLFALRRKSAQWRYLLACSALILCAAFPISYVIQHSDSVVITDLSASATTVEVAELAPVPTANLSSDLSLWSQISSTTESFLKQQMPLLVIIWAIGVLVLALRMALGMLWVRQQIAHAEQHVHPMWQAKVNDFARRLGMQENLRLGLSYQLESPMTAGWWKPIVILPSSLLTGMPAELIEALLAHEVAHVKRMDYVVNLFQSAIEIALFYHPAVWWISKQIRMEREQIADDLAAGLLGEPRRLALALSELEQFQFSHPQPALSAHGGNLMSRIKRLVRPELPAKAFSWKLTLPLLGISSACAVLVAQATAINVTPSTPAAVSLAAPAAIPVAFSAPAPDKAARKQLREAAVEMPMALVSGNKDGHYYMSGSSKDHKEIERLKQERAGEFLWFKEEGKSYVIQDSKTLQQVHEAFKPVNQLSAEMEEQGKKMEAQGEVMEAIGKEMEAIHIDEAKIDRAVEVQMQALEKKMEVFEKKMEAAAEKMVRAKDKAERDKAQKHLNEVQASMEVAAKQIQVKSEKIKVDGEALAKALEPLQALSAKMEEAGKPMEALGKKMEALGTEMELATAQAQKKVKEIIQSAKKEGLVAPATKG</sequence>
<dbReference type="RefSeq" id="WP_186917756.1">
    <property type="nucleotide sequence ID" value="NZ_JACOFZ010000010.1"/>
</dbReference>
<dbReference type="CDD" id="cd07341">
    <property type="entry name" value="M56_BlaR1_MecR1_like"/>
    <property type="match status" value="1"/>
</dbReference>
<proteinExistence type="predicted"/>
<keyword evidence="2" id="KW-0812">Transmembrane</keyword>
<evidence type="ECO:0000256" key="1">
    <source>
        <dbReference type="SAM" id="Coils"/>
    </source>
</evidence>
<dbReference type="PANTHER" id="PTHR34978">
    <property type="entry name" value="POSSIBLE SENSOR-TRANSDUCER PROTEIN BLAR"/>
    <property type="match status" value="1"/>
</dbReference>
<reference evidence="4" key="1">
    <citation type="submission" date="2020-08" db="EMBL/GenBank/DDBJ databases">
        <title>Novel species isolated from subtropical streams in China.</title>
        <authorList>
            <person name="Lu H."/>
        </authorList>
    </citation>
    <scope>NUCLEOTIDE SEQUENCE</scope>
    <source>
        <strain evidence="4">LX22W</strain>
    </source>
</reference>
<comment type="caution">
    <text evidence="4">The sequence shown here is derived from an EMBL/GenBank/DDBJ whole genome shotgun (WGS) entry which is preliminary data.</text>
</comment>
<keyword evidence="4" id="KW-0482">Metalloprotease</keyword>
<feature type="transmembrane region" description="Helical" evidence="2">
    <location>
        <begin position="120"/>
        <end position="143"/>
    </location>
</feature>
<protein>
    <submittedName>
        <fullName evidence="4">M48 family metalloprotease</fullName>
    </submittedName>
</protein>
<evidence type="ECO:0000313" key="5">
    <source>
        <dbReference type="Proteomes" id="UP000627446"/>
    </source>
</evidence>
<dbReference type="EMBL" id="JACOFZ010000010">
    <property type="protein sequence ID" value="MBC3883134.1"/>
    <property type="molecule type" value="Genomic_DNA"/>
</dbReference>
<dbReference type="PANTHER" id="PTHR34978:SF3">
    <property type="entry name" value="SLR0241 PROTEIN"/>
    <property type="match status" value="1"/>
</dbReference>
<evidence type="ECO:0000313" key="4">
    <source>
        <dbReference type="EMBL" id="MBC3883134.1"/>
    </source>
</evidence>
<name>A0A923HXC3_9BURK</name>
<dbReference type="AlphaFoldDB" id="A0A923HXC3"/>
<keyword evidence="2" id="KW-1133">Transmembrane helix</keyword>
<keyword evidence="4" id="KW-0645">Protease</keyword>
<organism evidence="4 5">
    <name type="scientific">Undibacterium nitidum</name>
    <dbReference type="NCBI Taxonomy" id="2762298"/>
    <lineage>
        <taxon>Bacteria</taxon>
        <taxon>Pseudomonadati</taxon>
        <taxon>Pseudomonadota</taxon>
        <taxon>Betaproteobacteria</taxon>
        <taxon>Burkholderiales</taxon>
        <taxon>Oxalobacteraceae</taxon>
        <taxon>Undibacterium</taxon>
    </lineage>
</organism>
<feature type="coiled-coil region" evidence="1">
    <location>
        <begin position="488"/>
        <end position="545"/>
    </location>
</feature>
<keyword evidence="1" id="KW-0175">Coiled coil</keyword>
<keyword evidence="2" id="KW-0472">Membrane</keyword>
<keyword evidence="4" id="KW-0378">Hydrolase</keyword>
<feature type="transmembrane region" description="Helical" evidence="2">
    <location>
        <begin position="12"/>
        <end position="37"/>
    </location>
</feature>
<dbReference type="InterPro" id="IPR052173">
    <property type="entry name" value="Beta-lactam_resp_regulator"/>
</dbReference>
<feature type="transmembrane region" description="Helical" evidence="2">
    <location>
        <begin position="44"/>
        <end position="65"/>
    </location>
</feature>
<dbReference type="InterPro" id="IPR008756">
    <property type="entry name" value="Peptidase_M56"/>
</dbReference>
<dbReference type="Proteomes" id="UP000627446">
    <property type="component" value="Unassembled WGS sequence"/>
</dbReference>
<accession>A0A923HXC3</accession>
<feature type="domain" description="Peptidase M56" evidence="3">
    <location>
        <begin position="29"/>
        <end position="263"/>
    </location>
</feature>
<dbReference type="Gene3D" id="3.30.2010.10">
    <property type="entry name" value="Metalloproteases ('zincins'), catalytic domain"/>
    <property type="match status" value="1"/>
</dbReference>
<gene>
    <name evidence="4" type="ORF">H8K36_17195</name>
</gene>
<dbReference type="GO" id="GO:0008237">
    <property type="term" value="F:metallopeptidase activity"/>
    <property type="evidence" value="ECO:0007669"/>
    <property type="project" value="UniProtKB-KW"/>
</dbReference>
<dbReference type="Pfam" id="PF05569">
    <property type="entry name" value="Peptidase_M56"/>
    <property type="match status" value="1"/>
</dbReference>
<evidence type="ECO:0000259" key="3">
    <source>
        <dbReference type="Pfam" id="PF05569"/>
    </source>
</evidence>
<keyword evidence="5" id="KW-1185">Reference proteome</keyword>
<evidence type="ECO:0000256" key="2">
    <source>
        <dbReference type="SAM" id="Phobius"/>
    </source>
</evidence>